<dbReference type="EMBL" id="CADEBC010000135">
    <property type="protein sequence ID" value="CAB3223656.1"/>
    <property type="molecule type" value="Genomic_DNA"/>
</dbReference>
<feature type="transmembrane region" description="Helical" evidence="1">
    <location>
        <begin position="194"/>
        <end position="213"/>
    </location>
</feature>
<accession>A0A8S1AN34</accession>
<keyword evidence="5" id="KW-1185">Reference proteome</keyword>
<protein>
    <submittedName>
        <fullName evidence="4">Uncharacterized protein</fullName>
    </submittedName>
</protein>
<reference evidence="5 6" key="1">
    <citation type="submission" date="2020-04" db="EMBL/GenBank/DDBJ databases">
        <authorList>
            <person name="Wallbank WR R."/>
            <person name="Pardo Diaz C."/>
            <person name="Kozak K."/>
            <person name="Martin S."/>
            <person name="Jiggins C."/>
            <person name="Moest M."/>
            <person name="Warren A I."/>
            <person name="Byers J.R.P. K."/>
            <person name="Montejo-Kovacevich G."/>
            <person name="Yen C E."/>
        </authorList>
    </citation>
    <scope>NUCLEOTIDE SEQUENCE [LARGE SCALE GENOMIC DNA]</scope>
</reference>
<dbReference type="Proteomes" id="UP000494106">
    <property type="component" value="Unassembled WGS sequence"/>
</dbReference>
<keyword evidence="1" id="KW-0812">Transmembrane</keyword>
<dbReference type="Proteomes" id="UP000494256">
    <property type="component" value="Unassembled WGS sequence"/>
</dbReference>
<dbReference type="InterPro" id="IPR012464">
    <property type="entry name" value="DUF1676"/>
</dbReference>
<organism evidence="4 6">
    <name type="scientific">Arctia plantaginis</name>
    <name type="common">Wood tiger moth</name>
    <name type="synonym">Phalaena plantaginis</name>
    <dbReference type="NCBI Taxonomy" id="874455"/>
    <lineage>
        <taxon>Eukaryota</taxon>
        <taxon>Metazoa</taxon>
        <taxon>Ecdysozoa</taxon>
        <taxon>Arthropoda</taxon>
        <taxon>Hexapoda</taxon>
        <taxon>Insecta</taxon>
        <taxon>Pterygota</taxon>
        <taxon>Neoptera</taxon>
        <taxon>Endopterygota</taxon>
        <taxon>Lepidoptera</taxon>
        <taxon>Glossata</taxon>
        <taxon>Ditrysia</taxon>
        <taxon>Noctuoidea</taxon>
        <taxon>Erebidae</taxon>
        <taxon>Arctiinae</taxon>
        <taxon>Arctia</taxon>
    </lineage>
</organism>
<evidence type="ECO:0000256" key="2">
    <source>
        <dbReference type="SAM" id="SignalP"/>
    </source>
</evidence>
<feature type="chain" id="PRO_5036434361" evidence="2">
    <location>
        <begin position="19"/>
        <end position="332"/>
    </location>
</feature>
<dbReference type="AlphaFoldDB" id="A0A8S1AN34"/>
<evidence type="ECO:0000313" key="5">
    <source>
        <dbReference type="Proteomes" id="UP000494106"/>
    </source>
</evidence>
<evidence type="ECO:0000313" key="3">
    <source>
        <dbReference type="EMBL" id="CAB3223656.1"/>
    </source>
</evidence>
<gene>
    <name evidence="4" type="ORF">APLA_LOCUS12031</name>
    <name evidence="3" type="ORF">APLA_LOCUS1753</name>
</gene>
<keyword evidence="1" id="KW-1133">Transmembrane helix</keyword>
<keyword evidence="1" id="KW-0472">Membrane</keyword>
<sequence>MQPLTALLILVACQCLYAHQHPRTPRHHIKDTLHALIGNQSKPVHRIVSCTRKLGVPKCVGALGVWRAERALRSLQQDSTSSFNLTEDVEEFPWKKYTNETNKQIQEQLLDNTQRLLQYRSMSLDMISGYSAKLTSKKNRSLCIDFYRSTEDEGRSSMKKIQKEFYKIAPILLLPGLLISALLPFVLPSLKMMVLMVGFMNQMALVGAIFTILRNNAFNDKYDHKVIYVNSGYENEKLQLSPSNNEEHFHTDHVGILYDDYKTRSPIKPIVNSHFEDNFGDFEEMSPVSVNPKWIKDYTDGKMIAMLRKQPNDDLFFNGGMSGRRSKIENVN</sequence>
<dbReference type="EMBL" id="CADEBD010000337">
    <property type="protein sequence ID" value="CAB3247590.1"/>
    <property type="molecule type" value="Genomic_DNA"/>
</dbReference>
<name>A0A8S1AN34_ARCPL</name>
<keyword evidence="2" id="KW-0732">Signal</keyword>
<proteinExistence type="predicted"/>
<comment type="caution">
    <text evidence="4">The sequence shown here is derived from an EMBL/GenBank/DDBJ whole genome shotgun (WGS) entry which is preliminary data.</text>
</comment>
<feature type="transmembrane region" description="Helical" evidence="1">
    <location>
        <begin position="165"/>
        <end position="187"/>
    </location>
</feature>
<evidence type="ECO:0000256" key="1">
    <source>
        <dbReference type="SAM" id="Phobius"/>
    </source>
</evidence>
<evidence type="ECO:0000313" key="6">
    <source>
        <dbReference type="Proteomes" id="UP000494256"/>
    </source>
</evidence>
<dbReference type="OrthoDB" id="6819390at2759"/>
<evidence type="ECO:0000313" key="4">
    <source>
        <dbReference type="EMBL" id="CAB3247590.1"/>
    </source>
</evidence>
<feature type="signal peptide" evidence="2">
    <location>
        <begin position="1"/>
        <end position="18"/>
    </location>
</feature>
<dbReference type="Pfam" id="PF07898">
    <property type="entry name" value="DUF1676"/>
    <property type="match status" value="1"/>
</dbReference>